<sequence>MLRQLLSGFSSIHNKHPDDSQREKSKVLG</sequence>
<protein>
    <submittedName>
        <fullName evidence="2">BnaCnng60570D protein</fullName>
    </submittedName>
</protein>
<dbReference type="AlphaFoldDB" id="A0A078JPV1"/>
<reference evidence="2 3" key="1">
    <citation type="journal article" date="2014" name="Science">
        <title>Plant genetics. Early allopolyploid evolution in the post-Neolithic Brassica napus oilseed genome.</title>
        <authorList>
            <person name="Chalhoub B."/>
            <person name="Denoeud F."/>
            <person name="Liu S."/>
            <person name="Parkin I.A."/>
            <person name="Tang H."/>
            <person name="Wang X."/>
            <person name="Chiquet J."/>
            <person name="Belcram H."/>
            <person name="Tong C."/>
            <person name="Samans B."/>
            <person name="Correa M."/>
            <person name="Da Silva C."/>
            <person name="Just J."/>
            <person name="Falentin C."/>
            <person name="Koh C.S."/>
            <person name="Le Clainche I."/>
            <person name="Bernard M."/>
            <person name="Bento P."/>
            <person name="Noel B."/>
            <person name="Labadie K."/>
            <person name="Alberti A."/>
            <person name="Charles M."/>
            <person name="Arnaud D."/>
            <person name="Guo H."/>
            <person name="Daviaud C."/>
            <person name="Alamery S."/>
            <person name="Jabbari K."/>
            <person name="Zhao M."/>
            <person name="Edger P.P."/>
            <person name="Chelaifa H."/>
            <person name="Tack D."/>
            <person name="Lassalle G."/>
            <person name="Mestiri I."/>
            <person name="Schnel N."/>
            <person name="Le Paslier M.C."/>
            <person name="Fan G."/>
            <person name="Renault V."/>
            <person name="Bayer P.E."/>
            <person name="Golicz A.A."/>
            <person name="Manoli S."/>
            <person name="Lee T.H."/>
            <person name="Thi V.H."/>
            <person name="Chalabi S."/>
            <person name="Hu Q."/>
            <person name="Fan C."/>
            <person name="Tollenaere R."/>
            <person name="Lu Y."/>
            <person name="Battail C."/>
            <person name="Shen J."/>
            <person name="Sidebottom C.H."/>
            <person name="Wang X."/>
            <person name="Canaguier A."/>
            <person name="Chauveau A."/>
            <person name="Berard A."/>
            <person name="Deniot G."/>
            <person name="Guan M."/>
            <person name="Liu Z."/>
            <person name="Sun F."/>
            <person name="Lim Y.P."/>
            <person name="Lyons E."/>
            <person name="Town C.D."/>
            <person name="Bancroft I."/>
            <person name="Wang X."/>
            <person name="Meng J."/>
            <person name="Ma J."/>
            <person name="Pires J.C."/>
            <person name="King G.J."/>
            <person name="Brunel D."/>
            <person name="Delourme R."/>
            <person name="Renard M."/>
            <person name="Aury J.M."/>
            <person name="Adams K.L."/>
            <person name="Batley J."/>
            <person name="Snowdon R.J."/>
            <person name="Tost J."/>
            <person name="Edwards D."/>
            <person name="Zhou Y."/>
            <person name="Hua W."/>
            <person name="Sharpe A.G."/>
            <person name="Paterson A.H."/>
            <person name="Guan C."/>
            <person name="Wincker P."/>
        </authorList>
    </citation>
    <scope>NUCLEOTIDE SEQUENCE [LARGE SCALE GENOMIC DNA]</scope>
    <source>
        <strain evidence="3">cv. Darmor-bzh</strain>
    </source>
</reference>
<accession>A0A078JPV1</accession>
<feature type="compositionally biased region" description="Basic and acidic residues" evidence="1">
    <location>
        <begin position="15"/>
        <end position="29"/>
    </location>
</feature>
<gene>
    <name evidence="2" type="primary">BnaCnng60570D</name>
    <name evidence="2" type="ORF">GSBRNA2T00079850001</name>
</gene>
<feature type="region of interest" description="Disordered" evidence="1">
    <location>
        <begin position="1"/>
        <end position="29"/>
    </location>
</feature>
<dbReference type="Gramene" id="CDY68794">
    <property type="protein sequence ID" value="CDY68794"/>
    <property type="gene ID" value="GSBRNA2T00079850001"/>
</dbReference>
<name>A0A078JPV1_BRANA</name>
<evidence type="ECO:0000313" key="2">
    <source>
        <dbReference type="EMBL" id="CDY68794.1"/>
    </source>
</evidence>
<keyword evidence="3" id="KW-1185">Reference proteome</keyword>
<evidence type="ECO:0000256" key="1">
    <source>
        <dbReference type="SAM" id="MobiDB-lite"/>
    </source>
</evidence>
<proteinExistence type="predicted"/>
<evidence type="ECO:0000313" key="3">
    <source>
        <dbReference type="Proteomes" id="UP000028999"/>
    </source>
</evidence>
<dbReference type="PaxDb" id="3708-A0A078JPV1"/>
<dbReference type="Proteomes" id="UP000028999">
    <property type="component" value="Unassembled WGS sequence"/>
</dbReference>
<dbReference type="EMBL" id="LK037997">
    <property type="protein sequence ID" value="CDY68794.1"/>
    <property type="molecule type" value="Genomic_DNA"/>
</dbReference>
<organism evidence="2 3">
    <name type="scientific">Brassica napus</name>
    <name type="common">Rape</name>
    <dbReference type="NCBI Taxonomy" id="3708"/>
    <lineage>
        <taxon>Eukaryota</taxon>
        <taxon>Viridiplantae</taxon>
        <taxon>Streptophyta</taxon>
        <taxon>Embryophyta</taxon>
        <taxon>Tracheophyta</taxon>
        <taxon>Spermatophyta</taxon>
        <taxon>Magnoliopsida</taxon>
        <taxon>eudicotyledons</taxon>
        <taxon>Gunneridae</taxon>
        <taxon>Pentapetalae</taxon>
        <taxon>rosids</taxon>
        <taxon>malvids</taxon>
        <taxon>Brassicales</taxon>
        <taxon>Brassicaceae</taxon>
        <taxon>Brassiceae</taxon>
        <taxon>Brassica</taxon>
    </lineage>
</organism>